<dbReference type="GO" id="GO:0015179">
    <property type="term" value="F:L-amino acid transmembrane transporter activity"/>
    <property type="evidence" value="ECO:0007669"/>
    <property type="project" value="TreeGrafter"/>
</dbReference>
<evidence type="ECO:0000256" key="11">
    <source>
        <dbReference type="ARBA" id="ARBA00023157"/>
    </source>
</evidence>
<feature type="transmembrane region" description="Helical" evidence="16">
    <location>
        <begin position="464"/>
        <end position="485"/>
    </location>
</feature>
<gene>
    <name evidence="19" type="primary">LOC108630604</name>
</gene>
<keyword evidence="5" id="KW-0479">Metal-binding</keyword>
<keyword evidence="6" id="KW-0967">Endosome</keyword>
<dbReference type="AlphaFoldDB" id="A0AAJ7JCI7"/>
<feature type="transmembrane region" description="Helical" evidence="16">
    <location>
        <begin position="388"/>
        <end position="409"/>
    </location>
</feature>
<dbReference type="GO" id="GO:0005765">
    <property type="term" value="C:lysosomal membrane"/>
    <property type="evidence" value="ECO:0007669"/>
    <property type="project" value="UniProtKB-SubCell"/>
</dbReference>
<feature type="transmembrane region" description="Helical" evidence="16">
    <location>
        <begin position="347"/>
        <end position="368"/>
    </location>
</feature>
<evidence type="ECO:0000256" key="2">
    <source>
        <dbReference type="ARBA" id="ARBA00004155"/>
    </source>
</evidence>
<feature type="transmembrane region" description="Helical" evidence="16">
    <location>
        <begin position="526"/>
        <end position="550"/>
    </location>
</feature>
<accession>A0AAJ7JCI7</accession>
<evidence type="ECO:0000256" key="15">
    <source>
        <dbReference type="SAM" id="MobiDB-lite"/>
    </source>
</evidence>
<feature type="transmembrane region" description="Helical" evidence="16">
    <location>
        <begin position="232"/>
        <end position="252"/>
    </location>
</feature>
<evidence type="ECO:0000256" key="12">
    <source>
        <dbReference type="ARBA" id="ARBA00023180"/>
    </source>
</evidence>
<dbReference type="Proteomes" id="UP000694925">
    <property type="component" value="Unplaced"/>
</dbReference>
<dbReference type="GO" id="GO:0031902">
    <property type="term" value="C:late endosome membrane"/>
    <property type="evidence" value="ECO:0007669"/>
    <property type="project" value="UniProtKB-SubCell"/>
</dbReference>
<feature type="transmembrane region" description="Helical" evidence="16">
    <location>
        <begin position="183"/>
        <end position="206"/>
    </location>
</feature>
<dbReference type="PANTHER" id="PTHR22950">
    <property type="entry name" value="AMINO ACID TRANSPORTER"/>
    <property type="match status" value="1"/>
</dbReference>
<dbReference type="GO" id="GO:0046872">
    <property type="term" value="F:metal ion binding"/>
    <property type="evidence" value="ECO:0007669"/>
    <property type="project" value="UniProtKB-KW"/>
</dbReference>
<proteinExistence type="inferred from homology"/>
<name>A0AAJ7JCI7_9HYME</name>
<dbReference type="KEGG" id="ccal:108630604"/>
<dbReference type="GeneID" id="108630604"/>
<keyword evidence="4 16" id="KW-0812">Transmembrane</keyword>
<evidence type="ECO:0000256" key="6">
    <source>
        <dbReference type="ARBA" id="ARBA00022753"/>
    </source>
</evidence>
<evidence type="ECO:0000259" key="17">
    <source>
        <dbReference type="Pfam" id="PF01490"/>
    </source>
</evidence>
<feature type="domain" description="Amino acid transporter transmembrane" evidence="17">
    <location>
        <begin position="336"/>
        <end position="574"/>
    </location>
</feature>
<evidence type="ECO:0000256" key="16">
    <source>
        <dbReference type="SAM" id="Phobius"/>
    </source>
</evidence>
<evidence type="ECO:0000256" key="14">
    <source>
        <dbReference type="ARBA" id="ARBA00038442"/>
    </source>
</evidence>
<sequence length="585" mass="65540">MKPNMNTSKNDWEPMRDDSESESAPLLSSGSHTSVEPAIFEDSEISDLDSTPTNNYFKYGSLESSLHSNVTVIPKRPPLVADTLVSPLVLNTSSTLNVTQDRCCYEIHNSDLVFNSERYAPNRRPFSNDFTNKNEPYSLQLQEETVSKDTGQNSLVTVFSIWNTILGSSLLTIPWGIQMAGFFPAIILTLVMSGLCLYTAYCLLLVHRYHGGQKGVEVVDLCRTYLNKWAEYVAKAFSITVLLGAVIAYWVLMSNFLYNSVNFIYDNVATRQYSINVNNSLNTSEILCPKVVIYNGTNSTVIIHDYTSSTLGPAWDLYKTVPLFLGLLIFPLLNFSSPTFFTKFNSLGTMSVVYLIVFVLIKSASWGINMSESDWEVGWILRSSFPALSGMLAMSFFIHNIIVTIMQNNRDQSKNGRDLSIAYLLVTFTYIIVGVVFYVCFPLSKACIEDNMLNNFQKWSGLTVGARIVLLFQLLTVYPLLAYMLRVQLLASIDKRSSMGCVVVVNLVLISVCILFAVFVPYIGTIIRYTGALSGFIYVFTLPSLLYLTILKKQDSLSIFSIVVHTTIPIIGFLNLVAQFFITEK</sequence>
<comment type="similarity">
    <text evidence="14">Belongs to the amino acid/polyamine transporter 2 family. SLC38A9 subfamily.</text>
</comment>
<evidence type="ECO:0000256" key="5">
    <source>
        <dbReference type="ARBA" id="ARBA00022723"/>
    </source>
</evidence>
<keyword evidence="3" id="KW-0813">Transport</keyword>
<reference evidence="19" key="1">
    <citation type="submission" date="2025-08" db="UniProtKB">
        <authorList>
            <consortium name="RefSeq"/>
        </authorList>
    </citation>
    <scope>IDENTIFICATION</scope>
    <source>
        <tissue evidence="19">Whole body</tissue>
    </source>
</reference>
<keyword evidence="7" id="KW-0029">Amino-acid transport</keyword>
<keyword evidence="13" id="KW-0458">Lysosome</keyword>
<keyword evidence="9" id="KW-0915">Sodium</keyword>
<feature type="region of interest" description="Disordered" evidence="15">
    <location>
        <begin position="1"/>
        <end position="35"/>
    </location>
</feature>
<feature type="domain" description="Amino acid transporter transmembrane" evidence="17">
    <location>
        <begin position="157"/>
        <end position="274"/>
    </location>
</feature>
<evidence type="ECO:0000256" key="10">
    <source>
        <dbReference type="ARBA" id="ARBA00023136"/>
    </source>
</evidence>
<feature type="transmembrane region" description="Helical" evidence="16">
    <location>
        <begin position="557"/>
        <end position="582"/>
    </location>
</feature>
<keyword evidence="12" id="KW-0325">Glycoprotein</keyword>
<feature type="transmembrane region" description="Helical" evidence="16">
    <location>
        <begin position="497"/>
        <end position="520"/>
    </location>
</feature>
<evidence type="ECO:0000256" key="3">
    <source>
        <dbReference type="ARBA" id="ARBA00022448"/>
    </source>
</evidence>
<keyword evidence="10 16" id="KW-0472">Membrane</keyword>
<feature type="transmembrane region" description="Helical" evidence="16">
    <location>
        <begin position="317"/>
        <end position="335"/>
    </location>
</feature>
<evidence type="ECO:0000256" key="4">
    <source>
        <dbReference type="ARBA" id="ARBA00022692"/>
    </source>
</evidence>
<keyword evidence="8 16" id="KW-1133">Transmembrane helix</keyword>
<feature type="transmembrane region" description="Helical" evidence="16">
    <location>
        <begin position="155"/>
        <end position="177"/>
    </location>
</feature>
<dbReference type="Pfam" id="PF01490">
    <property type="entry name" value="Aa_trans"/>
    <property type="match status" value="2"/>
</dbReference>
<keyword evidence="11" id="KW-1015">Disulfide bond</keyword>
<evidence type="ECO:0000313" key="19">
    <source>
        <dbReference type="RefSeq" id="XP_017889460.1"/>
    </source>
</evidence>
<comment type="subcellular location">
    <subcellularLocation>
        <location evidence="1">Late endosome membrane</location>
        <topology evidence="1">Multi-pass membrane protein</topology>
    </subcellularLocation>
    <subcellularLocation>
        <location evidence="2">Lysosome membrane</location>
        <topology evidence="2">Multi-pass membrane protein</topology>
    </subcellularLocation>
</comment>
<evidence type="ECO:0000256" key="7">
    <source>
        <dbReference type="ARBA" id="ARBA00022970"/>
    </source>
</evidence>
<dbReference type="PANTHER" id="PTHR22950:SF244">
    <property type="entry name" value="NEUTRAL AMINO ACID TRANSPORTER 9"/>
    <property type="match status" value="1"/>
</dbReference>
<evidence type="ECO:0000313" key="18">
    <source>
        <dbReference type="Proteomes" id="UP000694925"/>
    </source>
</evidence>
<dbReference type="InterPro" id="IPR013057">
    <property type="entry name" value="AA_transpt_TM"/>
</dbReference>
<keyword evidence="18" id="KW-1185">Reference proteome</keyword>
<evidence type="ECO:0000256" key="13">
    <source>
        <dbReference type="ARBA" id="ARBA00023228"/>
    </source>
</evidence>
<evidence type="ECO:0000256" key="9">
    <source>
        <dbReference type="ARBA" id="ARBA00023053"/>
    </source>
</evidence>
<evidence type="ECO:0000256" key="1">
    <source>
        <dbReference type="ARBA" id="ARBA00004107"/>
    </source>
</evidence>
<organism evidence="18 19">
    <name type="scientific">Ceratina calcarata</name>
    <dbReference type="NCBI Taxonomy" id="156304"/>
    <lineage>
        <taxon>Eukaryota</taxon>
        <taxon>Metazoa</taxon>
        <taxon>Ecdysozoa</taxon>
        <taxon>Arthropoda</taxon>
        <taxon>Hexapoda</taxon>
        <taxon>Insecta</taxon>
        <taxon>Pterygota</taxon>
        <taxon>Neoptera</taxon>
        <taxon>Endopterygota</taxon>
        <taxon>Hymenoptera</taxon>
        <taxon>Apocrita</taxon>
        <taxon>Aculeata</taxon>
        <taxon>Apoidea</taxon>
        <taxon>Anthophila</taxon>
        <taxon>Apidae</taxon>
        <taxon>Ceratina</taxon>
        <taxon>Zadontomerus</taxon>
    </lineage>
</organism>
<dbReference type="RefSeq" id="XP_017889460.1">
    <property type="nucleotide sequence ID" value="XM_018033971.2"/>
</dbReference>
<evidence type="ECO:0000256" key="8">
    <source>
        <dbReference type="ARBA" id="ARBA00022989"/>
    </source>
</evidence>
<protein>
    <submittedName>
        <fullName evidence="19">Sodium-coupled neutral amino acid transporter 9-like isoform X1</fullName>
    </submittedName>
</protein>
<feature type="transmembrane region" description="Helical" evidence="16">
    <location>
        <begin position="421"/>
        <end position="444"/>
    </location>
</feature>